<dbReference type="Proteomes" id="UP001197093">
    <property type="component" value="Unassembled WGS sequence"/>
</dbReference>
<evidence type="ECO:0000313" key="3">
    <source>
        <dbReference type="EMBL" id="KAG7286668.1"/>
    </source>
</evidence>
<dbReference type="Pfam" id="PF20246">
    <property type="entry name" value="DUF6601"/>
    <property type="match status" value="1"/>
</dbReference>
<dbReference type="SUPFAM" id="SSF50952">
    <property type="entry name" value="Soluble quinoprotein glucose dehydrogenase"/>
    <property type="match status" value="1"/>
</dbReference>
<protein>
    <recommendedName>
        <fullName evidence="2">Pyrroloquinoline quinone-dependent pyranose dehydrogenase beta-propeller domain-containing protein</fullName>
    </recommendedName>
</protein>
<dbReference type="InterPro" id="IPR011042">
    <property type="entry name" value="6-blade_b-propeller_TolB-like"/>
</dbReference>
<evidence type="ECO:0000313" key="4">
    <source>
        <dbReference type="Proteomes" id="UP001197093"/>
    </source>
</evidence>
<name>A0AAD4HZD0_9PEZI</name>
<dbReference type="Gene3D" id="2.120.10.30">
    <property type="entry name" value="TolB, C-terminal domain"/>
    <property type="match status" value="1"/>
</dbReference>
<sequence>MSTSAPISSETPVSPSEQKAPTLEFYHHHTPGLFSGLAADLRFNEDLKIVPVAVGDGTRGKHTVTRKMLKAVDDDKNFLPGQPRICLDEYPHPNHDYDKGHMYEYLVRSHSTHALDDLLPYMRYIYTQTPSSKHIMALNHQRAHAREIKVTEHAGLHLVFYYETIFLQPIPAYFYSPAFWEFLEHADGALHAACLGFMRSYDMLIRYKIDFEEACQLRLIPEKGNGQMPTYEEWCKFIVPFARVGDEHVSRRYRYGELRLTRINRTAMLFRFGMAYYQYRIHPEWGSLMEHTLAPVVTIFAVCALVLNSMQVGLAAISMVQTPPDARSSSASCATLTPSYDAPVAADGWKAQLIATGLTKPRGIKFDSNGGLLVIEAGVGLRRLTFTDNGGTCLSLKGNTSVITDDELNHGLELSEDGKTLYVSSDENVDRYSYNPDTATIGNMTRLIANMSHTGGGHSTRTLLLSKKQPDLLLVSRGSASNIDLQAADETSGVSQIRAFNISNATSILQRPYSYPTDGLLIAWGLRNSVGVAEHPTSGGIYSVENSADNIVRQGVDIHEDNPGEELNFHGLLNDTSALGANYGYPACFALWNTSAPFPALNNLTVGSPFSLTPDNATLNDTTCAQRTVPPRLTFQAHTAPLDIKFAGENGDEAYISFHGNWNRDHPAGYKLSYVSFSSATNEPVEAADSTTAVKDVLTAPDVGRCAEEGFGCFRPAGIAVDAAEGRVFVSSDATGEIWVVMRDEASQSGGETTTGTAGQGPTRTGSGAPL</sequence>
<dbReference type="AlphaFoldDB" id="A0AAD4HZD0"/>
<feature type="region of interest" description="Disordered" evidence="1">
    <location>
        <begin position="745"/>
        <end position="771"/>
    </location>
</feature>
<proteinExistence type="predicted"/>
<comment type="caution">
    <text evidence="3">The sequence shown here is derived from an EMBL/GenBank/DDBJ whole genome shotgun (WGS) entry which is preliminary data.</text>
</comment>
<feature type="domain" description="Pyrroloquinoline quinone-dependent pyranose dehydrogenase beta-propeller" evidence="2">
    <location>
        <begin position="343"/>
        <end position="743"/>
    </location>
</feature>
<feature type="compositionally biased region" description="Low complexity" evidence="1">
    <location>
        <begin position="750"/>
        <end position="771"/>
    </location>
</feature>
<dbReference type="PANTHER" id="PTHR34414">
    <property type="entry name" value="HET DOMAIN-CONTAINING PROTEIN-RELATED"/>
    <property type="match status" value="1"/>
</dbReference>
<reference evidence="3" key="1">
    <citation type="submission" date="2023-02" db="EMBL/GenBank/DDBJ databases">
        <authorList>
            <person name="Palmer J.M."/>
        </authorList>
    </citation>
    <scope>NUCLEOTIDE SEQUENCE</scope>
    <source>
        <strain evidence="3">FW57</strain>
    </source>
</reference>
<dbReference type="InterPro" id="IPR046536">
    <property type="entry name" value="DUF6601"/>
</dbReference>
<gene>
    <name evidence="3" type="ORF">NEMBOFW57_008979</name>
</gene>
<dbReference type="PANTHER" id="PTHR34414:SF1">
    <property type="entry name" value="SUBTILISIN-LIKE SERINE PROTEASE"/>
    <property type="match status" value="1"/>
</dbReference>
<dbReference type="InterPro" id="IPR054539">
    <property type="entry name" value="Beta-prop_PDH"/>
</dbReference>
<dbReference type="EMBL" id="JAHCVI010000004">
    <property type="protein sequence ID" value="KAG7286668.1"/>
    <property type="molecule type" value="Genomic_DNA"/>
</dbReference>
<evidence type="ECO:0000256" key="1">
    <source>
        <dbReference type="SAM" id="MobiDB-lite"/>
    </source>
</evidence>
<dbReference type="Pfam" id="PF22807">
    <property type="entry name" value="TrAA12"/>
    <property type="match status" value="1"/>
</dbReference>
<keyword evidence="4" id="KW-1185">Reference proteome</keyword>
<evidence type="ECO:0000259" key="2">
    <source>
        <dbReference type="Pfam" id="PF22807"/>
    </source>
</evidence>
<accession>A0AAD4HZD0</accession>
<organism evidence="3 4">
    <name type="scientific">Staphylotrichum longicolle</name>
    <dbReference type="NCBI Taxonomy" id="669026"/>
    <lineage>
        <taxon>Eukaryota</taxon>
        <taxon>Fungi</taxon>
        <taxon>Dikarya</taxon>
        <taxon>Ascomycota</taxon>
        <taxon>Pezizomycotina</taxon>
        <taxon>Sordariomycetes</taxon>
        <taxon>Sordariomycetidae</taxon>
        <taxon>Sordariales</taxon>
        <taxon>Chaetomiaceae</taxon>
        <taxon>Staphylotrichum</taxon>
    </lineage>
</organism>
<dbReference type="InterPro" id="IPR011041">
    <property type="entry name" value="Quinoprot_gluc/sorb_DH_b-prop"/>
</dbReference>